<dbReference type="Gene3D" id="3.40.50.1860">
    <property type="match status" value="2"/>
</dbReference>
<reference evidence="10" key="2">
    <citation type="submission" date="2016-10" db="EMBL/GenBank/DDBJ databases">
        <authorList>
            <person name="de Groot N.N."/>
        </authorList>
    </citation>
    <scope>NUCLEOTIDE SEQUENCE [LARGE SCALE GENOMIC DNA]</scope>
    <source>
        <strain evidence="10">DSM 12489</strain>
    </source>
</reference>
<dbReference type="EMBL" id="FNOJ01000005">
    <property type="protein sequence ID" value="SDW40766.1"/>
    <property type="molecule type" value="Genomic_DNA"/>
</dbReference>
<evidence type="ECO:0000256" key="1">
    <source>
        <dbReference type="ARBA" id="ARBA00001602"/>
    </source>
</evidence>
<dbReference type="InterPro" id="IPR033134">
    <property type="entry name" value="Asp/Glu_racemase_AS_2"/>
</dbReference>
<dbReference type="SUPFAM" id="SSF53681">
    <property type="entry name" value="Aspartate/glutamate racemase"/>
    <property type="match status" value="2"/>
</dbReference>
<evidence type="ECO:0000256" key="5">
    <source>
        <dbReference type="ARBA" id="ARBA00023235"/>
    </source>
</evidence>
<evidence type="ECO:0000256" key="3">
    <source>
        <dbReference type="ARBA" id="ARBA00022960"/>
    </source>
</evidence>
<dbReference type="EMBL" id="BSRA01000007">
    <property type="protein sequence ID" value="GLV13821.1"/>
    <property type="molecule type" value="Genomic_DNA"/>
</dbReference>
<evidence type="ECO:0000313" key="9">
    <source>
        <dbReference type="EMBL" id="GLV13821.1"/>
    </source>
</evidence>
<dbReference type="Pfam" id="PF01177">
    <property type="entry name" value="Asp_Glu_race"/>
    <property type="match status" value="1"/>
</dbReference>
<gene>
    <name evidence="8" type="primary">murI</name>
    <name evidence="9" type="synonym">racE</name>
    <name evidence="9" type="ORF">Heshes_15050</name>
    <name evidence="10" type="ORF">SAMN04489725_105142</name>
</gene>
<keyword evidence="11" id="KW-1185">Reference proteome</keyword>
<comment type="function">
    <text evidence="8">Provides the (R)-glutamate required for cell wall biosynthesis.</text>
</comment>
<dbReference type="PROSITE" id="PS00924">
    <property type="entry name" value="ASP_GLU_RACEMASE_2"/>
    <property type="match status" value="1"/>
</dbReference>
<evidence type="ECO:0000313" key="10">
    <source>
        <dbReference type="EMBL" id="SDW40766.1"/>
    </source>
</evidence>
<dbReference type="PANTHER" id="PTHR21198">
    <property type="entry name" value="GLUTAMATE RACEMASE"/>
    <property type="match status" value="1"/>
</dbReference>
<sequence>METSRLPIGVFDSGIGGLTVMRAIQERLPHESVVYFGDRARCPYGDRQPEEVIRFSEEIADYLFASGIKLLVVACNTATAVALHNLQERLPIPVVGVIAPGALSAVRATRNRRIGVIGTSVTVSSHAYRKAICTIAPDIVVHELACPLFVPLVERGQLDGDHVEAVVRQSLKPLAGSDIDSLVLGCTHYPLLAPIIRRVMGAAVQVISSADATAAHVARLLAERNLRNTDSAKPMYRYLTSGDSASLKVALANWFAEPVVAAAVEHVDAPLVVTIERMVNP</sequence>
<feature type="active site" description="Proton donor/acceptor" evidence="8">
    <location>
        <position position="186"/>
    </location>
</feature>
<dbReference type="STRING" id="89784.SAMN04489725_105142"/>
<keyword evidence="5 8" id="KW-0413">Isomerase</keyword>
<dbReference type="Proteomes" id="UP001157137">
    <property type="component" value="Unassembled WGS sequence"/>
</dbReference>
<dbReference type="GO" id="GO:0008881">
    <property type="term" value="F:glutamate racemase activity"/>
    <property type="evidence" value="ECO:0007669"/>
    <property type="project" value="UniProtKB-UniRule"/>
</dbReference>
<feature type="binding site" evidence="8">
    <location>
        <begin position="187"/>
        <end position="188"/>
    </location>
    <ligand>
        <name>substrate</name>
    </ligand>
</feature>
<keyword evidence="4 8" id="KW-0573">Peptidoglycan synthesis</keyword>
<comment type="catalytic activity">
    <reaction evidence="1 8">
        <text>L-glutamate = D-glutamate</text>
        <dbReference type="Rhea" id="RHEA:12813"/>
        <dbReference type="ChEBI" id="CHEBI:29985"/>
        <dbReference type="ChEBI" id="CHEBI:29986"/>
        <dbReference type="EC" id="5.1.1.3"/>
    </reaction>
</comment>
<evidence type="ECO:0000256" key="6">
    <source>
        <dbReference type="ARBA" id="ARBA00023316"/>
    </source>
</evidence>
<dbReference type="RefSeq" id="WP_040289260.1">
    <property type="nucleotide sequence ID" value="NZ_BSRA01000007.1"/>
</dbReference>
<feature type="binding site" evidence="8">
    <location>
        <begin position="12"/>
        <end position="13"/>
    </location>
    <ligand>
        <name>substrate</name>
    </ligand>
</feature>
<keyword evidence="3 8" id="KW-0133">Cell shape</keyword>
<dbReference type="InterPro" id="IPR018187">
    <property type="entry name" value="Asp/Glu_racemase_AS_1"/>
</dbReference>
<dbReference type="GO" id="GO:0009252">
    <property type="term" value="P:peptidoglycan biosynthetic process"/>
    <property type="evidence" value="ECO:0007669"/>
    <property type="project" value="UniProtKB-UniRule"/>
</dbReference>
<protein>
    <recommendedName>
        <fullName evidence="7 8">Glutamate racemase</fullName>
        <ecNumber evidence="2 8">5.1.1.3</ecNumber>
    </recommendedName>
</protein>
<dbReference type="PROSITE" id="PS00923">
    <property type="entry name" value="ASP_GLU_RACEMASE_1"/>
    <property type="match status" value="1"/>
</dbReference>
<dbReference type="InterPro" id="IPR015942">
    <property type="entry name" value="Asp/Glu/hydantoin_racemase"/>
</dbReference>
<evidence type="ECO:0000256" key="4">
    <source>
        <dbReference type="ARBA" id="ARBA00022984"/>
    </source>
</evidence>
<feature type="binding site" evidence="8">
    <location>
        <begin position="44"/>
        <end position="45"/>
    </location>
    <ligand>
        <name>substrate</name>
    </ligand>
</feature>
<dbReference type="AlphaFoldDB" id="A0A1H2T9Y7"/>
<dbReference type="Proteomes" id="UP000182589">
    <property type="component" value="Unassembled WGS sequence"/>
</dbReference>
<accession>A0A1H2T9Y7</accession>
<evidence type="ECO:0000256" key="2">
    <source>
        <dbReference type="ARBA" id="ARBA00013090"/>
    </source>
</evidence>
<dbReference type="HAMAP" id="MF_00258">
    <property type="entry name" value="Glu_racemase"/>
    <property type="match status" value="1"/>
</dbReference>
<feature type="binding site" evidence="8">
    <location>
        <begin position="76"/>
        <end position="77"/>
    </location>
    <ligand>
        <name>substrate</name>
    </ligand>
</feature>
<dbReference type="UniPathway" id="UPA00219"/>
<dbReference type="PANTHER" id="PTHR21198:SF2">
    <property type="entry name" value="GLUTAMATE RACEMASE"/>
    <property type="match status" value="1"/>
</dbReference>
<evidence type="ECO:0000313" key="11">
    <source>
        <dbReference type="Proteomes" id="UP000182589"/>
    </source>
</evidence>
<comment type="pathway">
    <text evidence="8">Cell wall biogenesis; peptidoglycan biosynthesis.</text>
</comment>
<dbReference type="FunFam" id="3.40.50.1860:FF:000002">
    <property type="entry name" value="Glutamate racemase"/>
    <property type="match status" value="1"/>
</dbReference>
<evidence type="ECO:0000256" key="8">
    <source>
        <dbReference type="HAMAP-Rule" id="MF_00258"/>
    </source>
</evidence>
<dbReference type="NCBIfam" id="TIGR00067">
    <property type="entry name" value="glut_race"/>
    <property type="match status" value="1"/>
</dbReference>
<dbReference type="GO" id="GO:0008360">
    <property type="term" value="P:regulation of cell shape"/>
    <property type="evidence" value="ECO:0007669"/>
    <property type="project" value="UniProtKB-KW"/>
</dbReference>
<keyword evidence="6 8" id="KW-0961">Cell wall biogenesis/degradation</keyword>
<organism evidence="10 11">
    <name type="scientific">Alicyclobacillus hesperidum</name>
    <dbReference type="NCBI Taxonomy" id="89784"/>
    <lineage>
        <taxon>Bacteria</taxon>
        <taxon>Bacillati</taxon>
        <taxon>Bacillota</taxon>
        <taxon>Bacilli</taxon>
        <taxon>Bacillales</taxon>
        <taxon>Alicyclobacillaceae</taxon>
        <taxon>Alicyclobacillus</taxon>
    </lineage>
</organism>
<evidence type="ECO:0000256" key="7">
    <source>
        <dbReference type="ARBA" id="ARBA00070053"/>
    </source>
</evidence>
<dbReference type="GO" id="GO:0071555">
    <property type="term" value="P:cell wall organization"/>
    <property type="evidence" value="ECO:0007669"/>
    <property type="project" value="UniProtKB-KW"/>
</dbReference>
<dbReference type="InterPro" id="IPR004391">
    <property type="entry name" value="Glu_race"/>
</dbReference>
<dbReference type="GO" id="GO:0042802">
    <property type="term" value="F:identical protein binding"/>
    <property type="evidence" value="ECO:0007669"/>
    <property type="project" value="UniProtKB-ARBA"/>
</dbReference>
<dbReference type="EC" id="5.1.1.3" evidence="2 8"/>
<comment type="similarity">
    <text evidence="8">Belongs to the aspartate/glutamate racemases family.</text>
</comment>
<name>A0A1H2T9Y7_9BACL</name>
<dbReference type="InterPro" id="IPR001920">
    <property type="entry name" value="Asp/Glu_race"/>
</dbReference>
<proteinExistence type="inferred from homology"/>
<feature type="active site" description="Proton donor/acceptor" evidence="8">
    <location>
        <position position="75"/>
    </location>
</feature>
<reference evidence="11" key="1">
    <citation type="submission" date="2016-10" db="EMBL/GenBank/DDBJ databases">
        <authorList>
            <person name="Varghese N."/>
        </authorList>
    </citation>
    <scope>NUCLEOTIDE SEQUENCE [LARGE SCALE GENOMIC DNA]</scope>
    <source>
        <strain evidence="11">DSM 12489</strain>
    </source>
</reference>
<reference evidence="9" key="3">
    <citation type="submission" date="2023-02" db="EMBL/GenBank/DDBJ databases">
        <title>Proposal of a novel subspecies: Alicyclobacillus hesperidum subspecies aegle.</title>
        <authorList>
            <person name="Goto K."/>
            <person name="Fujii T."/>
            <person name="Yasui K."/>
            <person name="Mochida K."/>
            <person name="Kato-Tanaka Y."/>
            <person name="Morohoshi S."/>
            <person name="An S.Y."/>
            <person name="Kasai H."/>
            <person name="Yokota A."/>
        </authorList>
    </citation>
    <scope>NUCLEOTIDE SEQUENCE</scope>
    <source>
        <strain evidence="9">DSM 12766</strain>
    </source>
</reference>